<evidence type="ECO:0000313" key="1">
    <source>
        <dbReference type="EMBL" id="MPC66079.1"/>
    </source>
</evidence>
<dbReference type="Proteomes" id="UP000324222">
    <property type="component" value="Unassembled WGS sequence"/>
</dbReference>
<reference evidence="1 2" key="1">
    <citation type="submission" date="2019-05" db="EMBL/GenBank/DDBJ databases">
        <title>Another draft genome of Portunus trituberculatus and its Hox gene families provides insights of decapod evolution.</title>
        <authorList>
            <person name="Jeong J.-H."/>
            <person name="Song I."/>
            <person name="Kim S."/>
            <person name="Choi T."/>
            <person name="Kim D."/>
            <person name="Ryu S."/>
            <person name="Kim W."/>
        </authorList>
    </citation>
    <scope>NUCLEOTIDE SEQUENCE [LARGE SCALE GENOMIC DNA]</scope>
    <source>
        <tissue evidence="1">Muscle</tissue>
    </source>
</reference>
<accession>A0A5B7H8A6</accession>
<sequence length="65" mass="6969">MHRSGEASMSVVFLCGFCDGSARVAGPECRGKYATLLTRLLNGLEFPISVKEDHKLKAAANTTVL</sequence>
<dbReference type="AlphaFoldDB" id="A0A5B7H8A6"/>
<proteinExistence type="predicted"/>
<name>A0A5B7H8A6_PORTR</name>
<organism evidence="1 2">
    <name type="scientific">Portunus trituberculatus</name>
    <name type="common">Swimming crab</name>
    <name type="synonym">Neptunus trituberculatus</name>
    <dbReference type="NCBI Taxonomy" id="210409"/>
    <lineage>
        <taxon>Eukaryota</taxon>
        <taxon>Metazoa</taxon>
        <taxon>Ecdysozoa</taxon>
        <taxon>Arthropoda</taxon>
        <taxon>Crustacea</taxon>
        <taxon>Multicrustacea</taxon>
        <taxon>Malacostraca</taxon>
        <taxon>Eumalacostraca</taxon>
        <taxon>Eucarida</taxon>
        <taxon>Decapoda</taxon>
        <taxon>Pleocyemata</taxon>
        <taxon>Brachyura</taxon>
        <taxon>Eubrachyura</taxon>
        <taxon>Portunoidea</taxon>
        <taxon>Portunidae</taxon>
        <taxon>Portuninae</taxon>
        <taxon>Portunus</taxon>
    </lineage>
</organism>
<evidence type="ECO:0000313" key="2">
    <source>
        <dbReference type="Proteomes" id="UP000324222"/>
    </source>
</evidence>
<comment type="caution">
    <text evidence="1">The sequence shown here is derived from an EMBL/GenBank/DDBJ whole genome shotgun (WGS) entry which is preliminary data.</text>
</comment>
<dbReference type="EMBL" id="VSRR010024250">
    <property type="protein sequence ID" value="MPC66079.1"/>
    <property type="molecule type" value="Genomic_DNA"/>
</dbReference>
<gene>
    <name evidence="1" type="ORF">E2C01_060222</name>
</gene>
<keyword evidence="2" id="KW-1185">Reference proteome</keyword>
<protein>
    <submittedName>
        <fullName evidence="1">Uncharacterized protein</fullName>
    </submittedName>
</protein>